<keyword evidence="1" id="KW-0732">Signal</keyword>
<gene>
    <name evidence="2" type="ORF">M422DRAFT_171825</name>
</gene>
<dbReference type="OrthoDB" id="2130735at2759"/>
<keyword evidence="2" id="KW-0378">Hydrolase</keyword>
<name>A0A0C9VJP6_SPHS4</name>
<dbReference type="PANTHER" id="PTHR38792:SF3">
    <property type="entry name" value="BNR_ASP-BOX REPEAT DOMAIN PROTEIN (AFU_ORTHOLOGUE AFUA_7G06430)-RELATED"/>
    <property type="match status" value="1"/>
</dbReference>
<dbReference type="PANTHER" id="PTHR38792">
    <property type="entry name" value="BNR/ASP-BOX REPEAT DOMAIN PROTEIN (AFU_ORTHOLOGUE AFUA_7G06430)-RELATED"/>
    <property type="match status" value="1"/>
</dbReference>
<sequence length="391" mass="41896">MLLRATLLYLLPLTLAAAPSPITPDFTNVTVFTPPINWTSKGTSYARTVVLTHDCSNTILTTFTASPPGEAYLPVFQSNDQGKTWNELSRIYFSTQNYTGGGIWQPFLYELPEKVGKFPAGTILASGNGIPGGFSSTNIELHASTDKGKTWQFVSVVATGTAPNTTNGATPIWEPFLLYHDGELGVFYSDQRDPLHGQKLAHQQSRDLVSWGSVINDVAMSNYTLRPGMTTIAQIGEGKKARFMLSYELGMAPGLVDYAVGYRISDSPFTFDGAPDMQLVATDGTIPAAGPYTVWTPAGGPQGTIVVSDSTYAQVFTNTAGGDPKKWIKQVVGKNQGVSYTRSLTLLPDAQGKKVLFSNGGYYGLSAATVTAGQWVVPGDAVKNTKCIPGH</sequence>
<feature type="chain" id="PRO_5002221711" evidence="1">
    <location>
        <begin position="17"/>
        <end position="391"/>
    </location>
</feature>
<proteinExistence type="predicted"/>
<dbReference type="HOGENOM" id="CLU_036301_0_1_1"/>
<accession>A0A0C9VJP6</accession>
<feature type="signal peptide" evidence="1">
    <location>
        <begin position="1"/>
        <end position="16"/>
    </location>
</feature>
<dbReference type="Gene3D" id="2.120.10.10">
    <property type="match status" value="1"/>
</dbReference>
<dbReference type="EMBL" id="KN837134">
    <property type="protein sequence ID" value="KIJ41837.1"/>
    <property type="molecule type" value="Genomic_DNA"/>
</dbReference>
<dbReference type="SUPFAM" id="SSF110296">
    <property type="entry name" value="Oligoxyloglucan reducing end-specific cellobiohydrolase"/>
    <property type="match status" value="1"/>
</dbReference>
<evidence type="ECO:0000313" key="3">
    <source>
        <dbReference type="Proteomes" id="UP000054279"/>
    </source>
</evidence>
<evidence type="ECO:0000313" key="2">
    <source>
        <dbReference type="EMBL" id="KIJ41837.1"/>
    </source>
</evidence>
<dbReference type="Proteomes" id="UP000054279">
    <property type="component" value="Unassembled WGS sequence"/>
</dbReference>
<dbReference type="GO" id="GO:0016787">
    <property type="term" value="F:hydrolase activity"/>
    <property type="evidence" value="ECO:0007669"/>
    <property type="project" value="UniProtKB-KW"/>
</dbReference>
<keyword evidence="3" id="KW-1185">Reference proteome</keyword>
<dbReference type="AlphaFoldDB" id="A0A0C9VJP6"/>
<organism evidence="2 3">
    <name type="scientific">Sphaerobolus stellatus (strain SS14)</name>
    <dbReference type="NCBI Taxonomy" id="990650"/>
    <lineage>
        <taxon>Eukaryota</taxon>
        <taxon>Fungi</taxon>
        <taxon>Dikarya</taxon>
        <taxon>Basidiomycota</taxon>
        <taxon>Agaricomycotina</taxon>
        <taxon>Agaricomycetes</taxon>
        <taxon>Phallomycetidae</taxon>
        <taxon>Geastrales</taxon>
        <taxon>Sphaerobolaceae</taxon>
        <taxon>Sphaerobolus</taxon>
    </lineage>
</organism>
<evidence type="ECO:0000256" key="1">
    <source>
        <dbReference type="SAM" id="SignalP"/>
    </source>
</evidence>
<protein>
    <submittedName>
        <fullName evidence="2">Glycoside hydrolase family 93 protein</fullName>
    </submittedName>
</protein>
<reference evidence="2 3" key="1">
    <citation type="submission" date="2014-06" db="EMBL/GenBank/DDBJ databases">
        <title>Evolutionary Origins and Diversification of the Mycorrhizal Mutualists.</title>
        <authorList>
            <consortium name="DOE Joint Genome Institute"/>
            <consortium name="Mycorrhizal Genomics Consortium"/>
            <person name="Kohler A."/>
            <person name="Kuo A."/>
            <person name="Nagy L.G."/>
            <person name="Floudas D."/>
            <person name="Copeland A."/>
            <person name="Barry K.W."/>
            <person name="Cichocki N."/>
            <person name="Veneault-Fourrey C."/>
            <person name="LaButti K."/>
            <person name="Lindquist E.A."/>
            <person name="Lipzen A."/>
            <person name="Lundell T."/>
            <person name="Morin E."/>
            <person name="Murat C."/>
            <person name="Riley R."/>
            <person name="Ohm R."/>
            <person name="Sun H."/>
            <person name="Tunlid A."/>
            <person name="Henrissat B."/>
            <person name="Grigoriev I.V."/>
            <person name="Hibbett D.S."/>
            <person name="Martin F."/>
        </authorList>
    </citation>
    <scope>NUCLEOTIDE SEQUENCE [LARGE SCALE GENOMIC DNA]</scope>
    <source>
        <strain evidence="2 3">SS14</strain>
    </source>
</reference>